<name>A0A1G6KLZ2_9MICO</name>
<comment type="subunit">
    <text evidence="7">Homodimer. The dihydroxyacetone kinase complex is composed of a homodimer of DhaM, a homodimer of DhaK and the subunit DhaL.</text>
</comment>
<dbReference type="InterPro" id="IPR039643">
    <property type="entry name" value="DhaM"/>
</dbReference>
<evidence type="ECO:0000256" key="7">
    <source>
        <dbReference type="ARBA" id="ARBA00046577"/>
    </source>
</evidence>
<evidence type="ECO:0000256" key="5">
    <source>
        <dbReference type="ARBA" id="ARBA00020422"/>
    </source>
</evidence>
<keyword evidence="11" id="KW-0418">Kinase</keyword>
<dbReference type="PANTHER" id="PTHR38594">
    <property type="entry name" value="PEP-DEPENDENT DIHYDROXYACETONE KINASE, PHOSPHORYL DONOR SUBUNIT DHAM"/>
    <property type="match status" value="1"/>
</dbReference>
<dbReference type="GO" id="GO:0047324">
    <property type="term" value="F:phosphoenolpyruvate-glycerone phosphotransferase activity"/>
    <property type="evidence" value="ECO:0007669"/>
    <property type="project" value="UniProtKB-EC"/>
</dbReference>
<comment type="catalytic activity">
    <reaction evidence="1">
        <text>dihydroxyacetone + phosphoenolpyruvate = dihydroxyacetone phosphate + pyruvate</text>
        <dbReference type="Rhea" id="RHEA:18381"/>
        <dbReference type="ChEBI" id="CHEBI:15361"/>
        <dbReference type="ChEBI" id="CHEBI:16016"/>
        <dbReference type="ChEBI" id="CHEBI:57642"/>
        <dbReference type="ChEBI" id="CHEBI:58702"/>
        <dbReference type="EC" id="2.7.1.121"/>
    </reaction>
</comment>
<dbReference type="InterPro" id="IPR036662">
    <property type="entry name" value="PTS_EIIA_man-typ_sf"/>
</dbReference>
<dbReference type="RefSeq" id="WP_058232224.1">
    <property type="nucleotide sequence ID" value="NZ_FMYG01000004.1"/>
</dbReference>
<reference evidence="11 12" key="1">
    <citation type="submission" date="2016-09" db="EMBL/GenBank/DDBJ databases">
        <authorList>
            <person name="Capua I."/>
            <person name="De Benedictis P."/>
            <person name="Joannis T."/>
            <person name="Lombin L.H."/>
            <person name="Cattoli G."/>
        </authorList>
    </citation>
    <scope>NUCLEOTIDE SEQUENCE [LARGE SCALE GENOMIC DNA]</scope>
    <source>
        <strain evidence="11 12">NIO-1002</strain>
    </source>
</reference>
<dbReference type="EMBL" id="FMYG01000004">
    <property type="protein sequence ID" value="SDC32060.1"/>
    <property type="molecule type" value="Genomic_DNA"/>
</dbReference>
<dbReference type="InterPro" id="IPR012844">
    <property type="entry name" value="DhaM_N"/>
</dbReference>
<dbReference type="NCBIfam" id="TIGR01003">
    <property type="entry name" value="PTS_HPr_family"/>
    <property type="match status" value="1"/>
</dbReference>
<dbReference type="SUPFAM" id="SSF53062">
    <property type="entry name" value="PTS system fructose IIA component-like"/>
    <property type="match status" value="1"/>
</dbReference>
<evidence type="ECO:0000313" key="11">
    <source>
        <dbReference type="EMBL" id="SDC32060.1"/>
    </source>
</evidence>
<evidence type="ECO:0000259" key="10">
    <source>
        <dbReference type="PROSITE" id="PS51350"/>
    </source>
</evidence>
<dbReference type="Gene3D" id="3.40.50.510">
    <property type="entry name" value="Phosphotransferase system, mannose-type IIA component"/>
    <property type="match status" value="1"/>
</dbReference>
<dbReference type="InterPro" id="IPR000032">
    <property type="entry name" value="HPr-like"/>
</dbReference>
<comment type="function">
    <text evidence="3">General (non sugar-specific) component of the phosphoenolpyruvate-dependent sugar phosphotransferase system (sugar PTS). This major carbohydrate active-transport system catalyzes the phosphorylation of incoming sugar substrates concomitantly with their translocation across the cell membrane. The phosphoryl group from phosphoenolpyruvate (PEP) is transferred to the phosphoryl carrier protein HPr by enzyme I. Phospho-HPr then transfers it to the PTS EIIA domain.</text>
</comment>
<feature type="region of interest" description="Disordered" evidence="8">
    <location>
        <begin position="126"/>
        <end position="149"/>
    </location>
</feature>
<evidence type="ECO:0000256" key="6">
    <source>
        <dbReference type="ARBA" id="ARBA00022679"/>
    </source>
</evidence>
<protein>
    <recommendedName>
        <fullName evidence="5">Phosphocarrier protein HPr</fullName>
        <ecNumber evidence="4">2.7.1.121</ecNumber>
    </recommendedName>
</protein>
<dbReference type="EC" id="2.7.1.121" evidence="4"/>
<evidence type="ECO:0000256" key="1">
    <source>
        <dbReference type="ARBA" id="ARBA00001113"/>
    </source>
</evidence>
<dbReference type="STRING" id="993073.AS029_08835"/>
<gene>
    <name evidence="11" type="ORF">SAMN05216418_2032</name>
</gene>
<dbReference type="PRINTS" id="PR00107">
    <property type="entry name" value="PHOSPHOCPHPR"/>
</dbReference>
<evidence type="ECO:0000256" key="2">
    <source>
        <dbReference type="ARBA" id="ARBA00002788"/>
    </source>
</evidence>
<dbReference type="InterPro" id="IPR004701">
    <property type="entry name" value="PTS_EIIA_man-typ"/>
</dbReference>
<dbReference type="GO" id="GO:0019563">
    <property type="term" value="P:glycerol catabolic process"/>
    <property type="evidence" value="ECO:0007669"/>
    <property type="project" value="InterPro"/>
</dbReference>
<sequence>MIGLVAVSHSRALAEAAVELALQMAGARPPTIRVAAGGPDGDLGTDAVAIAAAVDEADSGDGVLVLMDLGSAILSAETALEFVAAPERVRLSSAPFVEGLVAAVVTAAGGADVDAVAAEVRGAGDAKRRQLGDAEAPASPGDARGSATSSAVPAASGVVGDALSFETVVVNPSGLHARPAATFVKAASRYDAEVRIADLDAGSDEVSARSLLALMALGIRPGARVRVSASGPQARQALDDLRALIDDGFGER</sequence>
<dbReference type="CDD" id="cd00367">
    <property type="entry name" value="PTS-HPr_like"/>
    <property type="match status" value="1"/>
</dbReference>
<dbReference type="AlphaFoldDB" id="A0A1G6KLZ2"/>
<dbReference type="InterPro" id="IPR001020">
    <property type="entry name" value="PTS_HPr_His_P_site"/>
</dbReference>
<dbReference type="InterPro" id="IPR035895">
    <property type="entry name" value="HPr-like_sf"/>
</dbReference>
<evidence type="ECO:0000256" key="3">
    <source>
        <dbReference type="ARBA" id="ARBA00003681"/>
    </source>
</evidence>
<dbReference type="PROSITE" id="PS51350">
    <property type="entry name" value="PTS_HPR_DOM"/>
    <property type="match status" value="1"/>
</dbReference>
<dbReference type="PANTHER" id="PTHR38594:SF1">
    <property type="entry name" value="PEP-DEPENDENT DIHYDROXYACETONE KINASE, PHOSPHORYL DONOR SUBUNIT DHAM"/>
    <property type="match status" value="1"/>
</dbReference>
<evidence type="ECO:0000313" key="12">
    <source>
        <dbReference type="Proteomes" id="UP000183203"/>
    </source>
</evidence>
<dbReference type="NCBIfam" id="TIGR02364">
    <property type="entry name" value="dha_pts"/>
    <property type="match status" value="1"/>
</dbReference>
<organism evidence="11 12">
    <name type="scientific">Microbacterium enclense</name>
    <dbReference type="NCBI Taxonomy" id="993073"/>
    <lineage>
        <taxon>Bacteria</taxon>
        <taxon>Bacillati</taxon>
        <taxon>Actinomycetota</taxon>
        <taxon>Actinomycetes</taxon>
        <taxon>Micrococcales</taxon>
        <taxon>Microbacteriaceae</taxon>
        <taxon>Microbacterium</taxon>
    </lineage>
</organism>
<dbReference type="PROSITE" id="PS51096">
    <property type="entry name" value="PTS_EIIA_TYPE_4"/>
    <property type="match status" value="1"/>
</dbReference>
<evidence type="ECO:0000256" key="4">
    <source>
        <dbReference type="ARBA" id="ARBA00012095"/>
    </source>
</evidence>
<accession>A0A1G6KLZ2</accession>
<evidence type="ECO:0000259" key="9">
    <source>
        <dbReference type="PROSITE" id="PS51096"/>
    </source>
</evidence>
<comment type="function">
    <text evidence="2">Component of the dihydroxyacetone kinase complex, which is responsible for the phosphoenolpyruvate (PEP)-dependent phosphorylation of dihydroxyacetone. DhaM serves as the phosphoryl donor. Is phosphorylated by phosphoenolpyruvate in an EI- and HPr-dependent reaction, and a phosphorelay system on histidine residues finally leads to phosphoryl transfer to DhaL and dihydroxyacetone.</text>
</comment>
<feature type="domain" description="PTS EIIA type-4" evidence="9">
    <location>
        <begin position="1"/>
        <end position="131"/>
    </location>
</feature>
<dbReference type="SUPFAM" id="SSF55594">
    <property type="entry name" value="HPr-like"/>
    <property type="match status" value="1"/>
</dbReference>
<dbReference type="Proteomes" id="UP000183203">
    <property type="component" value="Unassembled WGS sequence"/>
</dbReference>
<dbReference type="Pfam" id="PF03610">
    <property type="entry name" value="EIIA-man"/>
    <property type="match status" value="1"/>
</dbReference>
<dbReference type="Gene3D" id="3.30.1340.10">
    <property type="entry name" value="HPr-like"/>
    <property type="match status" value="1"/>
</dbReference>
<proteinExistence type="predicted"/>
<dbReference type="GO" id="GO:0016020">
    <property type="term" value="C:membrane"/>
    <property type="evidence" value="ECO:0007669"/>
    <property type="project" value="InterPro"/>
</dbReference>
<dbReference type="OrthoDB" id="350754at2"/>
<dbReference type="PROSITE" id="PS00369">
    <property type="entry name" value="PTS_HPR_HIS"/>
    <property type="match status" value="1"/>
</dbReference>
<feature type="domain" description="HPr" evidence="10">
    <location>
        <begin position="162"/>
        <end position="252"/>
    </location>
</feature>
<dbReference type="GO" id="GO:0009401">
    <property type="term" value="P:phosphoenolpyruvate-dependent sugar phosphotransferase system"/>
    <property type="evidence" value="ECO:0007669"/>
    <property type="project" value="InterPro"/>
</dbReference>
<keyword evidence="6" id="KW-0808">Transferase</keyword>
<dbReference type="Pfam" id="PF00381">
    <property type="entry name" value="PTS-HPr"/>
    <property type="match status" value="1"/>
</dbReference>
<evidence type="ECO:0000256" key="8">
    <source>
        <dbReference type="SAM" id="MobiDB-lite"/>
    </source>
</evidence>